<protein>
    <submittedName>
        <fullName evidence="1">Uncharacterized protein</fullName>
    </submittedName>
</protein>
<dbReference type="Proteomes" id="UP000676565">
    <property type="component" value="Unassembled WGS sequence"/>
</dbReference>
<accession>A0ABS5C2A7</accession>
<dbReference type="InterPro" id="IPR054220">
    <property type="entry name" value="DUF6940"/>
</dbReference>
<dbReference type="RefSeq" id="WP_210661167.1">
    <property type="nucleotide sequence ID" value="NZ_JAGKQQ010000001.1"/>
</dbReference>
<organism evidence="1 2">
    <name type="scientific">Gemmata palustris</name>
    <dbReference type="NCBI Taxonomy" id="2822762"/>
    <lineage>
        <taxon>Bacteria</taxon>
        <taxon>Pseudomonadati</taxon>
        <taxon>Planctomycetota</taxon>
        <taxon>Planctomycetia</taxon>
        <taxon>Gemmatales</taxon>
        <taxon>Gemmataceae</taxon>
        <taxon>Gemmata</taxon>
    </lineage>
</organism>
<evidence type="ECO:0000313" key="2">
    <source>
        <dbReference type="Proteomes" id="UP000676565"/>
    </source>
</evidence>
<gene>
    <name evidence="1" type="ORF">J8F10_33230</name>
</gene>
<sequence>MWTSHCEELPTGLRFAVHRDARAAPFVDVVHALRSDAEFRSWFNALLADVPYSAFRWETPGVTEATAVRAFEFVALDAPHLSRRPDPAAFDEHFHRSPGTGALEFPNLSGDAIMVVPCPIGAPSAYGHLAAFVRNAPEAQRDELWTLVGEAMTRRLGSAPVWLSTAGAGVPWLHVRLDARPKYYGHVPYRR</sequence>
<comment type="caution">
    <text evidence="1">The sequence shown here is derived from an EMBL/GenBank/DDBJ whole genome shotgun (WGS) entry which is preliminary data.</text>
</comment>
<proteinExistence type="predicted"/>
<evidence type="ECO:0000313" key="1">
    <source>
        <dbReference type="EMBL" id="MBP3960115.1"/>
    </source>
</evidence>
<dbReference type="EMBL" id="JAGKQQ010000001">
    <property type="protein sequence ID" value="MBP3960115.1"/>
    <property type="molecule type" value="Genomic_DNA"/>
</dbReference>
<keyword evidence="2" id="KW-1185">Reference proteome</keyword>
<name>A0ABS5C2A7_9BACT</name>
<dbReference type="Pfam" id="PF22086">
    <property type="entry name" value="DUF6940"/>
    <property type="match status" value="1"/>
</dbReference>
<reference evidence="1 2" key="1">
    <citation type="submission" date="2021-04" db="EMBL/GenBank/DDBJ databases">
        <authorList>
            <person name="Ivanova A."/>
        </authorList>
    </citation>
    <scope>NUCLEOTIDE SEQUENCE [LARGE SCALE GENOMIC DNA]</scope>
    <source>
        <strain evidence="1 2">G18</strain>
    </source>
</reference>